<organism evidence="1 2">
    <name type="scientific">Phlebiopsis gigantea (strain 11061_1 CR5-6)</name>
    <name type="common">White-rot fungus</name>
    <name type="synonym">Peniophora gigantea</name>
    <dbReference type="NCBI Taxonomy" id="745531"/>
    <lineage>
        <taxon>Eukaryota</taxon>
        <taxon>Fungi</taxon>
        <taxon>Dikarya</taxon>
        <taxon>Basidiomycota</taxon>
        <taxon>Agaricomycotina</taxon>
        <taxon>Agaricomycetes</taxon>
        <taxon>Polyporales</taxon>
        <taxon>Phanerochaetaceae</taxon>
        <taxon>Phlebiopsis</taxon>
    </lineage>
</organism>
<evidence type="ECO:0000313" key="1">
    <source>
        <dbReference type="EMBL" id="KIP11791.1"/>
    </source>
</evidence>
<protein>
    <submittedName>
        <fullName evidence="1">Uncharacterized protein</fullName>
    </submittedName>
</protein>
<proteinExistence type="predicted"/>
<dbReference type="HOGENOM" id="CLU_877468_0_0_1"/>
<keyword evidence="2" id="KW-1185">Reference proteome</keyword>
<dbReference type="Proteomes" id="UP000053257">
    <property type="component" value="Unassembled WGS sequence"/>
</dbReference>
<sequence length="317" mass="34357">MQLLQVLADSCYRCPKRSPSTSPFSASASVREAVSCPQPLRALHGAGRRSKHVLSRSCLFFGPEYRQLRHQQSLTSTCCVLCIWCPAYTALSSPLLRCCSHRPTVSPQRAALRRSRRAKFALKASFTHAEVLLSSHRVPTTCSAATLKKSEILTEVKASSPPCIVIGLTPANVSSERYTSNRAHSAEIKHSISNSWGRHLSVAPVSITYTKRSLKTYGGLQHFLSPAAQCATAYPFTKFLFSCIGVSSPAISSKEGYMIAVSHFLSLIAGSLFVGSSLDLLSQLPAGYLSSMDIRVRCLLTSSSSRPRTPSAASKSQ</sequence>
<dbReference type="AlphaFoldDB" id="A0A0C3S6F4"/>
<name>A0A0C3S6F4_PHLG1</name>
<accession>A0A0C3S6F4</accession>
<gene>
    <name evidence="1" type="ORF">PHLGIDRAFT_440746</name>
</gene>
<evidence type="ECO:0000313" key="2">
    <source>
        <dbReference type="Proteomes" id="UP000053257"/>
    </source>
</evidence>
<reference evidence="1 2" key="1">
    <citation type="journal article" date="2014" name="PLoS Genet.">
        <title>Analysis of the Phlebiopsis gigantea genome, transcriptome and secretome provides insight into its pioneer colonization strategies of wood.</title>
        <authorList>
            <person name="Hori C."/>
            <person name="Ishida T."/>
            <person name="Igarashi K."/>
            <person name="Samejima M."/>
            <person name="Suzuki H."/>
            <person name="Master E."/>
            <person name="Ferreira P."/>
            <person name="Ruiz-Duenas F.J."/>
            <person name="Held B."/>
            <person name="Canessa P."/>
            <person name="Larrondo L.F."/>
            <person name="Schmoll M."/>
            <person name="Druzhinina I.S."/>
            <person name="Kubicek C.P."/>
            <person name="Gaskell J.A."/>
            <person name="Kersten P."/>
            <person name="St John F."/>
            <person name="Glasner J."/>
            <person name="Sabat G."/>
            <person name="Splinter BonDurant S."/>
            <person name="Syed K."/>
            <person name="Yadav J."/>
            <person name="Mgbeahuruike A.C."/>
            <person name="Kovalchuk A."/>
            <person name="Asiegbu F.O."/>
            <person name="Lackner G."/>
            <person name="Hoffmeister D."/>
            <person name="Rencoret J."/>
            <person name="Gutierrez A."/>
            <person name="Sun H."/>
            <person name="Lindquist E."/>
            <person name="Barry K."/>
            <person name="Riley R."/>
            <person name="Grigoriev I.V."/>
            <person name="Henrissat B."/>
            <person name="Kues U."/>
            <person name="Berka R.M."/>
            <person name="Martinez A.T."/>
            <person name="Covert S.F."/>
            <person name="Blanchette R.A."/>
            <person name="Cullen D."/>
        </authorList>
    </citation>
    <scope>NUCLEOTIDE SEQUENCE [LARGE SCALE GENOMIC DNA]</scope>
    <source>
        <strain evidence="1 2">11061_1 CR5-6</strain>
    </source>
</reference>
<dbReference type="EMBL" id="KN840444">
    <property type="protein sequence ID" value="KIP11791.1"/>
    <property type="molecule type" value="Genomic_DNA"/>
</dbReference>